<sequence>MSFKKIGISLRIVKDPNYGEKRDAISHDWPRLFEKLDMVPIFIPNVLSNVELFLDQHELNGIILSGGDDLGCDIERDRTEEDLLKYGIKNHLPVLGVCRGMQLINNYFGGKNIKTDNKKHVNSDHVVNIVQNSYSKNLGKKISVNSYHNNIIAVENIGEKLEPFAKSDIDDTIEGLIHTEYDITGVMWHPERDLNKTNQLLLKKIFSNGQ</sequence>
<dbReference type="GO" id="GO:0000162">
    <property type="term" value="P:L-tryptophan biosynthetic process"/>
    <property type="evidence" value="ECO:0007669"/>
    <property type="project" value="TreeGrafter"/>
</dbReference>
<dbReference type="InterPro" id="IPR011697">
    <property type="entry name" value="Peptidase_C26"/>
</dbReference>
<organism evidence="2 3">
    <name type="scientific">Nitrosopumilus ureiphilus</name>
    <dbReference type="NCBI Taxonomy" id="1470067"/>
    <lineage>
        <taxon>Archaea</taxon>
        <taxon>Nitrososphaerota</taxon>
        <taxon>Nitrososphaeria</taxon>
        <taxon>Nitrosopumilales</taxon>
        <taxon>Nitrosopumilaceae</taxon>
        <taxon>Nitrosopumilus</taxon>
    </lineage>
</organism>
<dbReference type="PANTHER" id="PTHR43418:SF4">
    <property type="entry name" value="MULTIFUNCTIONAL TRYPTOPHAN BIOSYNTHESIS PROTEIN"/>
    <property type="match status" value="1"/>
</dbReference>
<dbReference type="RefSeq" id="WP_179371800.1">
    <property type="nucleotide sequence ID" value="NZ_CP026995.1"/>
</dbReference>
<dbReference type="SUPFAM" id="SSF52317">
    <property type="entry name" value="Class I glutamine amidotransferase-like"/>
    <property type="match status" value="1"/>
</dbReference>
<keyword evidence="1" id="KW-0315">Glutamine amidotransferase</keyword>
<dbReference type="Gene3D" id="3.40.50.880">
    <property type="match status" value="1"/>
</dbReference>
<reference evidence="2 3" key="1">
    <citation type="submission" date="2018-02" db="EMBL/GenBank/DDBJ databases">
        <title>Complete genome of Nitrosopumilus ureaphilus PS0.</title>
        <authorList>
            <person name="Qin W."/>
            <person name="Zheng Y."/>
            <person name="Stahl D.A."/>
        </authorList>
    </citation>
    <scope>NUCLEOTIDE SEQUENCE [LARGE SCALE GENOMIC DNA]</scope>
    <source>
        <strain evidence="2 3">PS0</strain>
    </source>
</reference>
<dbReference type="GO" id="GO:0005829">
    <property type="term" value="C:cytosol"/>
    <property type="evidence" value="ECO:0007669"/>
    <property type="project" value="TreeGrafter"/>
</dbReference>
<evidence type="ECO:0000313" key="3">
    <source>
        <dbReference type="Proteomes" id="UP000509478"/>
    </source>
</evidence>
<protein>
    <submittedName>
        <fullName evidence="2">Peptidase C26</fullName>
    </submittedName>
</protein>
<proteinExistence type="predicted"/>
<dbReference type="GO" id="GO:0004049">
    <property type="term" value="F:anthranilate synthase activity"/>
    <property type="evidence" value="ECO:0007669"/>
    <property type="project" value="TreeGrafter"/>
</dbReference>
<name>A0A7D5RC80_9ARCH</name>
<dbReference type="InterPro" id="IPR050472">
    <property type="entry name" value="Anth_synth/Amidotransfase"/>
</dbReference>
<evidence type="ECO:0000313" key="2">
    <source>
        <dbReference type="EMBL" id="QLH05741.1"/>
    </source>
</evidence>
<dbReference type="Proteomes" id="UP000509478">
    <property type="component" value="Chromosome"/>
</dbReference>
<dbReference type="EMBL" id="CP026995">
    <property type="protein sequence ID" value="QLH05741.1"/>
    <property type="molecule type" value="Genomic_DNA"/>
</dbReference>
<dbReference type="PANTHER" id="PTHR43418">
    <property type="entry name" value="MULTIFUNCTIONAL TRYPTOPHAN BIOSYNTHESIS PROTEIN-RELATED"/>
    <property type="match status" value="1"/>
</dbReference>
<dbReference type="PROSITE" id="PS51273">
    <property type="entry name" value="GATASE_TYPE_1"/>
    <property type="match status" value="1"/>
</dbReference>
<keyword evidence="3" id="KW-1185">Reference proteome</keyword>
<dbReference type="Pfam" id="PF07722">
    <property type="entry name" value="Peptidase_C26"/>
    <property type="match status" value="1"/>
</dbReference>
<dbReference type="AlphaFoldDB" id="A0A7D5RC80"/>
<dbReference type="GO" id="GO:0016787">
    <property type="term" value="F:hydrolase activity"/>
    <property type="evidence" value="ECO:0007669"/>
    <property type="project" value="InterPro"/>
</dbReference>
<dbReference type="KEGG" id="nue:C5F50_00560"/>
<accession>A0A7D5RC80</accession>
<gene>
    <name evidence="2" type="ORF">C5F50_00560</name>
</gene>
<dbReference type="GeneID" id="56066505"/>
<dbReference type="OrthoDB" id="3321at2157"/>
<evidence type="ECO:0000256" key="1">
    <source>
        <dbReference type="ARBA" id="ARBA00022962"/>
    </source>
</evidence>
<dbReference type="InterPro" id="IPR029062">
    <property type="entry name" value="Class_I_gatase-like"/>
</dbReference>